<feature type="region of interest" description="Disordered" evidence="10">
    <location>
        <begin position="736"/>
        <end position="773"/>
    </location>
</feature>
<name>A0A8B8K9V1_ABRPR</name>
<keyword evidence="12" id="KW-1185">Reference proteome</keyword>
<dbReference type="InterPro" id="IPR017441">
    <property type="entry name" value="Protein_kinase_ATP_BS"/>
</dbReference>
<proteinExistence type="inferred from homology"/>
<protein>
    <recommendedName>
        <fullName evidence="2">mitogen-activated protein kinase kinase kinase</fullName>
        <ecNumber evidence="2">2.7.11.25</ecNumber>
    </recommendedName>
</protein>
<dbReference type="CDD" id="cd06632">
    <property type="entry name" value="STKc_MEKK1_plant"/>
    <property type="match status" value="1"/>
</dbReference>
<dbReference type="RefSeq" id="XP_027340489.1">
    <property type="nucleotide sequence ID" value="XM_027484688.1"/>
</dbReference>
<evidence type="ECO:0000256" key="1">
    <source>
        <dbReference type="ARBA" id="ARBA00006529"/>
    </source>
</evidence>
<evidence type="ECO:0000256" key="8">
    <source>
        <dbReference type="ARBA" id="ARBA00048329"/>
    </source>
</evidence>
<evidence type="ECO:0000313" key="14">
    <source>
        <dbReference type="RefSeq" id="XP_027340486.1"/>
    </source>
</evidence>
<feature type="compositionally biased region" description="Polar residues" evidence="10">
    <location>
        <begin position="820"/>
        <end position="842"/>
    </location>
</feature>
<dbReference type="GeneID" id="113853947"/>
<evidence type="ECO:0000256" key="2">
    <source>
        <dbReference type="ARBA" id="ARBA00012406"/>
    </source>
</evidence>
<keyword evidence="6 9" id="KW-0067">ATP-binding</keyword>
<evidence type="ECO:0000256" key="10">
    <source>
        <dbReference type="SAM" id="MobiDB-lite"/>
    </source>
</evidence>
<evidence type="ECO:0000256" key="9">
    <source>
        <dbReference type="PROSITE-ProRule" id="PRU10141"/>
    </source>
</evidence>
<dbReference type="RefSeq" id="XP_027340488.1">
    <property type="nucleotide sequence ID" value="XM_027484687.1"/>
</dbReference>
<dbReference type="Gene3D" id="1.10.510.10">
    <property type="entry name" value="Transferase(Phosphotransferase) domain 1"/>
    <property type="match status" value="1"/>
</dbReference>
<dbReference type="EC" id="2.7.11.25" evidence="2"/>
<dbReference type="GO" id="GO:0005737">
    <property type="term" value="C:cytoplasm"/>
    <property type="evidence" value="ECO:0007669"/>
    <property type="project" value="TreeGrafter"/>
</dbReference>
<keyword evidence="3" id="KW-0808">Transferase</keyword>
<reference evidence="13 14" key="2">
    <citation type="submission" date="2025-04" db="UniProtKB">
        <authorList>
            <consortium name="RefSeq"/>
        </authorList>
    </citation>
    <scope>IDENTIFICATION</scope>
    <source>
        <tissue evidence="13 14">Young leaves</tissue>
    </source>
</reference>
<dbReference type="GO" id="GO:0005524">
    <property type="term" value="F:ATP binding"/>
    <property type="evidence" value="ECO:0007669"/>
    <property type="project" value="UniProtKB-UniRule"/>
</dbReference>
<dbReference type="PANTHER" id="PTHR48016:SF17">
    <property type="entry name" value="MITOGEN-ACTIVATED PROTEIN KINASE KINASE KINASE YODA"/>
    <property type="match status" value="1"/>
</dbReference>
<feature type="region of interest" description="Disordered" evidence="10">
    <location>
        <begin position="820"/>
        <end position="851"/>
    </location>
</feature>
<evidence type="ECO:0000313" key="17">
    <source>
        <dbReference type="RefSeq" id="XP_027340489.1"/>
    </source>
</evidence>
<dbReference type="RefSeq" id="XP_027340485.1">
    <property type="nucleotide sequence ID" value="XM_027484684.1"/>
</dbReference>
<dbReference type="GO" id="GO:0004709">
    <property type="term" value="F:MAP kinase kinase kinase activity"/>
    <property type="evidence" value="ECO:0007669"/>
    <property type="project" value="UniProtKB-EC"/>
</dbReference>
<feature type="compositionally biased region" description="Polar residues" evidence="10">
    <location>
        <begin position="743"/>
        <end position="754"/>
    </location>
</feature>
<feature type="binding site" evidence="9">
    <location>
        <position position="432"/>
    </location>
    <ligand>
        <name>ATP</name>
        <dbReference type="ChEBI" id="CHEBI:30616"/>
    </ligand>
</feature>
<feature type="domain" description="Protein kinase" evidence="11">
    <location>
        <begin position="403"/>
        <end position="659"/>
    </location>
</feature>
<dbReference type="RefSeq" id="XP_027340486.1">
    <property type="nucleotide sequence ID" value="XM_027484685.1"/>
</dbReference>
<dbReference type="InterPro" id="IPR050538">
    <property type="entry name" value="MAP_kinase_kinase_kinase"/>
</dbReference>
<sequence length="891" mass="97043">MPLWWGKSSSKEVKRKGNRENIIDTIQRKLKNASEEKCNCKLGRSRRHDIDTICVKESRSIAPLQSPLPLTHVSRCQSFAKPHPLPGSHLASSGDANSGIILTSKLERGTESKPSLYFSLPKPGYLSNKEYPTDAEGDIATASVSSDSSIDSGDSFDSHLVSPLASDCENGNRVTISSSFSVVQENQSLISFQRNSRAPSKPAPQLCNNKPLPTTPKGVPLRPQNLQIACPSGLCSAPDSSMSSPSRSPMRAFGPEQMLNSGLQTVKPYPDRASGHCSSPGSRHISAHSPVGGNPLGQMFWPQNRCSPECSPIPSPRMTSPGPCSRIQSGAVTPLHPRAGGATTELPARHPDNAKQQTYQLPLPPITVAKSCMLPPTYSASTTPSAPRSPSRAENPTSPVSGWKKGQLLGRGTFGHVYLGFNRESGEMCAMKEVTLFSDDAKSRESAQQLCQEIALLSQLRHPNIVQYYGSETVNDKLYIYLEYVSGGSIYKLVQEYGQLGEIAIRNYTRQILSGLAYLHAKNTVHRDIKGANILVDPNGQIKLADFGMAKHISGQSCPFSFKGSPYWMAPEVIKNSNGCNLAVDIWSLGCTVLEMATTKPPWSHYEGVAAMFKIGNSKELPTMPDQLSEDGKNFVRLCLQRNPLNRPSAAQLLEHPFVKNAILERSIFTADSSEATHVTNAVRSLAFGPAKRNLCLDSEVAGIYLPRSLRTDSRSSDGRTLRNISCPVSPSGSLLLPSKSLHTSGRMSPSPISTPHPASGSATPLASSGGAIPIHQTKQPIFSFEAVGMIQKSQNGFFSNGSTAYRGSKHEQFWRNSQNTHASRDIVSSDNDTLPSHTGKTFQGDPREFRDEKPYLSDRVSQQLLRDYMRLNAFLDLKPSAPVLRRINRL</sequence>
<dbReference type="InterPro" id="IPR000719">
    <property type="entry name" value="Prot_kinase_dom"/>
</dbReference>
<evidence type="ECO:0000313" key="12">
    <source>
        <dbReference type="Proteomes" id="UP000694853"/>
    </source>
</evidence>
<evidence type="ECO:0000256" key="7">
    <source>
        <dbReference type="ARBA" id="ARBA00047559"/>
    </source>
</evidence>
<evidence type="ECO:0000313" key="15">
    <source>
        <dbReference type="RefSeq" id="XP_027340487.1"/>
    </source>
</evidence>
<dbReference type="RefSeq" id="XP_027340487.1">
    <property type="nucleotide sequence ID" value="XM_027484686.1"/>
</dbReference>
<gene>
    <name evidence="13 14 15 16 17" type="primary">LOC113853947</name>
</gene>
<reference evidence="12" key="1">
    <citation type="journal article" date="2019" name="Toxins">
        <title>Detection of Abrin-Like and Prepropulchellin-Like Toxin Genes and Transcripts Using Whole Genome Sequencing and Full-Length Transcript Sequencing of Abrus precatorius.</title>
        <authorList>
            <person name="Hovde B.T."/>
            <person name="Daligault H.E."/>
            <person name="Hanschen E.R."/>
            <person name="Kunde Y.A."/>
            <person name="Johnson M.B."/>
            <person name="Starkenburg S.R."/>
            <person name="Johnson S.L."/>
        </authorList>
    </citation>
    <scope>NUCLEOTIDE SEQUENCE [LARGE SCALE GENOMIC DNA]</scope>
</reference>
<evidence type="ECO:0000256" key="3">
    <source>
        <dbReference type="ARBA" id="ARBA00022679"/>
    </source>
</evidence>
<dbReference type="OrthoDB" id="266718at2759"/>
<dbReference type="PROSITE" id="PS50011">
    <property type="entry name" value="PROTEIN_KINASE_DOM"/>
    <property type="match status" value="1"/>
</dbReference>
<accession>A0A8B8K9V1</accession>
<evidence type="ECO:0000313" key="16">
    <source>
        <dbReference type="RefSeq" id="XP_027340488.1"/>
    </source>
</evidence>
<comment type="similarity">
    <text evidence="1">Belongs to the protein kinase superfamily. STE Ser/Thr protein kinase family. MAP kinase kinase kinase subfamily.</text>
</comment>
<dbReference type="Pfam" id="PF00069">
    <property type="entry name" value="Pkinase"/>
    <property type="match status" value="1"/>
</dbReference>
<dbReference type="SMART" id="SM00220">
    <property type="entry name" value="S_TKc"/>
    <property type="match status" value="1"/>
</dbReference>
<feature type="region of interest" description="Disordered" evidence="10">
    <location>
        <begin position="378"/>
        <end position="405"/>
    </location>
</feature>
<dbReference type="KEGG" id="aprc:113853947"/>
<dbReference type="PANTHER" id="PTHR48016">
    <property type="entry name" value="MAP KINASE KINASE KINASE SSK2-RELATED-RELATED"/>
    <property type="match status" value="1"/>
</dbReference>
<dbReference type="Proteomes" id="UP000694853">
    <property type="component" value="Unplaced"/>
</dbReference>
<feature type="compositionally biased region" description="Low complexity" evidence="10">
    <location>
        <begin position="378"/>
        <end position="393"/>
    </location>
</feature>
<organism evidence="12 14">
    <name type="scientific">Abrus precatorius</name>
    <name type="common">Indian licorice</name>
    <name type="synonym">Glycine abrus</name>
    <dbReference type="NCBI Taxonomy" id="3816"/>
    <lineage>
        <taxon>Eukaryota</taxon>
        <taxon>Viridiplantae</taxon>
        <taxon>Streptophyta</taxon>
        <taxon>Embryophyta</taxon>
        <taxon>Tracheophyta</taxon>
        <taxon>Spermatophyta</taxon>
        <taxon>Magnoliopsida</taxon>
        <taxon>eudicotyledons</taxon>
        <taxon>Gunneridae</taxon>
        <taxon>Pentapetalae</taxon>
        <taxon>rosids</taxon>
        <taxon>fabids</taxon>
        <taxon>Fabales</taxon>
        <taxon>Fabaceae</taxon>
        <taxon>Papilionoideae</taxon>
        <taxon>50 kb inversion clade</taxon>
        <taxon>NPAAA clade</taxon>
        <taxon>indigoferoid/millettioid clade</taxon>
        <taxon>Abreae</taxon>
        <taxon>Abrus</taxon>
    </lineage>
</organism>
<keyword evidence="5 13" id="KW-0418">Kinase</keyword>
<evidence type="ECO:0000256" key="4">
    <source>
        <dbReference type="ARBA" id="ARBA00022741"/>
    </source>
</evidence>
<evidence type="ECO:0000256" key="5">
    <source>
        <dbReference type="ARBA" id="ARBA00022777"/>
    </source>
</evidence>
<dbReference type="PROSITE" id="PS00107">
    <property type="entry name" value="PROTEIN_KINASE_ATP"/>
    <property type="match status" value="1"/>
</dbReference>
<dbReference type="AlphaFoldDB" id="A0A8B8K9V1"/>
<comment type="catalytic activity">
    <reaction evidence="8">
        <text>L-seryl-[protein] + ATP = O-phospho-L-seryl-[protein] + ADP + H(+)</text>
        <dbReference type="Rhea" id="RHEA:17989"/>
        <dbReference type="Rhea" id="RHEA-COMP:9863"/>
        <dbReference type="Rhea" id="RHEA-COMP:11604"/>
        <dbReference type="ChEBI" id="CHEBI:15378"/>
        <dbReference type="ChEBI" id="CHEBI:29999"/>
        <dbReference type="ChEBI" id="CHEBI:30616"/>
        <dbReference type="ChEBI" id="CHEBI:83421"/>
        <dbReference type="ChEBI" id="CHEBI:456216"/>
        <dbReference type="EC" id="2.7.11.25"/>
    </reaction>
</comment>
<keyword evidence="4 9" id="KW-0547">Nucleotide-binding</keyword>
<dbReference type="FunFam" id="1.10.510.10:FF:000186">
    <property type="entry name" value="Mitogen-activated protein kinase kinase kinase"/>
    <property type="match status" value="1"/>
</dbReference>
<comment type="catalytic activity">
    <reaction evidence="7">
        <text>L-threonyl-[protein] + ATP = O-phospho-L-threonyl-[protein] + ADP + H(+)</text>
        <dbReference type="Rhea" id="RHEA:46608"/>
        <dbReference type="Rhea" id="RHEA-COMP:11060"/>
        <dbReference type="Rhea" id="RHEA-COMP:11605"/>
        <dbReference type="ChEBI" id="CHEBI:15378"/>
        <dbReference type="ChEBI" id="CHEBI:30013"/>
        <dbReference type="ChEBI" id="CHEBI:30616"/>
        <dbReference type="ChEBI" id="CHEBI:61977"/>
        <dbReference type="ChEBI" id="CHEBI:456216"/>
        <dbReference type="EC" id="2.7.11.25"/>
    </reaction>
</comment>
<dbReference type="InterPro" id="IPR011009">
    <property type="entry name" value="Kinase-like_dom_sf"/>
</dbReference>
<dbReference type="SUPFAM" id="SSF56112">
    <property type="entry name" value="Protein kinase-like (PK-like)"/>
    <property type="match status" value="1"/>
</dbReference>
<evidence type="ECO:0000256" key="6">
    <source>
        <dbReference type="ARBA" id="ARBA00022840"/>
    </source>
</evidence>
<evidence type="ECO:0000313" key="13">
    <source>
        <dbReference type="RefSeq" id="XP_027340485.1"/>
    </source>
</evidence>
<evidence type="ECO:0000259" key="11">
    <source>
        <dbReference type="PROSITE" id="PS50011"/>
    </source>
</evidence>